<keyword evidence="2" id="KW-1185">Reference proteome</keyword>
<protein>
    <submittedName>
        <fullName evidence="3">Cytochrome-c oxidase</fullName>
    </submittedName>
</protein>
<keyword evidence="1" id="KW-0732">Signal</keyword>
<proteinExistence type="predicted"/>
<name>A0A1I7YCQ8_9BILA</name>
<dbReference type="Proteomes" id="UP000095287">
    <property type="component" value="Unplaced"/>
</dbReference>
<feature type="chain" id="PRO_5009312001" evidence="1">
    <location>
        <begin position="26"/>
        <end position="67"/>
    </location>
</feature>
<dbReference type="AlphaFoldDB" id="A0A1I7YCQ8"/>
<evidence type="ECO:0000313" key="2">
    <source>
        <dbReference type="Proteomes" id="UP000095287"/>
    </source>
</evidence>
<reference evidence="3" key="1">
    <citation type="submission" date="2016-11" db="UniProtKB">
        <authorList>
            <consortium name="WormBaseParasite"/>
        </authorList>
    </citation>
    <scope>IDENTIFICATION</scope>
</reference>
<feature type="signal peptide" evidence="1">
    <location>
        <begin position="1"/>
        <end position="25"/>
    </location>
</feature>
<evidence type="ECO:0000313" key="3">
    <source>
        <dbReference type="WBParaSite" id="L893_g1503.t1"/>
    </source>
</evidence>
<organism evidence="2 3">
    <name type="scientific">Steinernema glaseri</name>
    <dbReference type="NCBI Taxonomy" id="37863"/>
    <lineage>
        <taxon>Eukaryota</taxon>
        <taxon>Metazoa</taxon>
        <taxon>Ecdysozoa</taxon>
        <taxon>Nematoda</taxon>
        <taxon>Chromadorea</taxon>
        <taxon>Rhabditida</taxon>
        <taxon>Tylenchina</taxon>
        <taxon>Panagrolaimomorpha</taxon>
        <taxon>Strongyloidoidea</taxon>
        <taxon>Steinernematidae</taxon>
        <taxon>Steinernema</taxon>
    </lineage>
</organism>
<accession>A0A1I7YCQ8</accession>
<dbReference type="WBParaSite" id="L893_g1503.t1">
    <property type="protein sequence ID" value="L893_g1503.t1"/>
    <property type="gene ID" value="L893_g1503"/>
</dbReference>
<sequence>MPWNAPLSSVLLLGVLGALIAPGTPIVCYSCANDFIVWSGTAILIGVGDVRLMSSAERSPGNQNVHL</sequence>
<evidence type="ECO:0000256" key="1">
    <source>
        <dbReference type="SAM" id="SignalP"/>
    </source>
</evidence>